<dbReference type="AlphaFoldDB" id="A0A977L0N9"/>
<name>A0A977L0N9_9CYAN</name>
<reference evidence="1" key="1">
    <citation type="submission" date="2021-04" db="EMBL/GenBank/DDBJ databases">
        <title>Genome sequence of Woronichinia naegeliana from Washington state freshwater lake bloom.</title>
        <authorList>
            <person name="Dreher T.W."/>
        </authorList>
    </citation>
    <scope>NUCLEOTIDE SEQUENCE</scope>
    <source>
        <strain evidence="1">WA131</strain>
    </source>
</reference>
<dbReference type="Proteomes" id="UP001065613">
    <property type="component" value="Chromosome"/>
</dbReference>
<organism evidence="1">
    <name type="scientific">Woronichinia naegeliana WA131</name>
    <dbReference type="NCBI Taxonomy" id="2824559"/>
    <lineage>
        <taxon>Bacteria</taxon>
        <taxon>Bacillati</taxon>
        <taxon>Cyanobacteriota</taxon>
        <taxon>Cyanophyceae</taxon>
        <taxon>Synechococcales</taxon>
        <taxon>Coelosphaeriaceae</taxon>
        <taxon>Woronichinia</taxon>
    </lineage>
</organism>
<evidence type="ECO:0000313" key="1">
    <source>
        <dbReference type="EMBL" id="UXE63406.1"/>
    </source>
</evidence>
<dbReference type="EMBL" id="CP073041">
    <property type="protein sequence ID" value="UXE63406.1"/>
    <property type="molecule type" value="Genomic_DNA"/>
</dbReference>
<accession>A0A977L0N9</accession>
<dbReference type="KEGG" id="wna:KA717_12695"/>
<proteinExistence type="predicted"/>
<sequence>MFYSDFSLSSVRKIFQLKLIEKADLFVDCSELQPSSLLSEILKENLSLALASNTEKSRSEMLIAPILIDLSRQCFNRIGIFSGVNFSVDTSQGLNGNCDFLISYSENLLLITAPIITLVEAKKEDLNGGLGQCIAEMIAAQYFNQREENEIKEIYGVVTSWHWYRLARS</sequence>
<protein>
    <submittedName>
        <fullName evidence="1">Uncharacterized protein</fullName>
    </submittedName>
</protein>
<gene>
    <name evidence="1" type="ORF">KA717_12695</name>
</gene>